<gene>
    <name evidence="2" type="primary">Vigan.04G026400</name>
    <name evidence="2" type="ORF">VIGAN_04026400</name>
</gene>
<evidence type="ECO:0000256" key="1">
    <source>
        <dbReference type="SAM" id="MobiDB-lite"/>
    </source>
</evidence>
<reference evidence="2 3" key="1">
    <citation type="journal article" date="2015" name="Sci. Rep.">
        <title>The power of single molecule real-time sequencing technology in the de novo assembly of a eukaryotic genome.</title>
        <authorList>
            <person name="Sakai H."/>
            <person name="Naito K."/>
            <person name="Ogiso-Tanaka E."/>
            <person name="Takahashi Y."/>
            <person name="Iseki K."/>
            <person name="Muto C."/>
            <person name="Satou K."/>
            <person name="Teruya K."/>
            <person name="Shiroma A."/>
            <person name="Shimoji M."/>
            <person name="Hirano T."/>
            <person name="Itoh T."/>
            <person name="Kaga A."/>
            <person name="Tomooka N."/>
        </authorList>
    </citation>
    <scope>NUCLEOTIDE SEQUENCE [LARGE SCALE GENOMIC DNA]</scope>
    <source>
        <strain evidence="3">cv. Shumari</strain>
    </source>
</reference>
<name>A0A0S3RRF9_PHAAN</name>
<accession>A0A0S3RRF9</accession>
<proteinExistence type="predicted"/>
<dbReference type="AlphaFoldDB" id="A0A0S3RRF9"/>
<keyword evidence="3" id="KW-1185">Reference proteome</keyword>
<evidence type="ECO:0000313" key="3">
    <source>
        <dbReference type="Proteomes" id="UP000291084"/>
    </source>
</evidence>
<organism evidence="2 3">
    <name type="scientific">Vigna angularis var. angularis</name>
    <dbReference type="NCBI Taxonomy" id="157739"/>
    <lineage>
        <taxon>Eukaryota</taxon>
        <taxon>Viridiplantae</taxon>
        <taxon>Streptophyta</taxon>
        <taxon>Embryophyta</taxon>
        <taxon>Tracheophyta</taxon>
        <taxon>Spermatophyta</taxon>
        <taxon>Magnoliopsida</taxon>
        <taxon>eudicotyledons</taxon>
        <taxon>Gunneridae</taxon>
        <taxon>Pentapetalae</taxon>
        <taxon>rosids</taxon>
        <taxon>fabids</taxon>
        <taxon>Fabales</taxon>
        <taxon>Fabaceae</taxon>
        <taxon>Papilionoideae</taxon>
        <taxon>50 kb inversion clade</taxon>
        <taxon>NPAAA clade</taxon>
        <taxon>indigoferoid/millettioid clade</taxon>
        <taxon>Phaseoleae</taxon>
        <taxon>Vigna</taxon>
    </lineage>
</organism>
<feature type="region of interest" description="Disordered" evidence="1">
    <location>
        <begin position="1"/>
        <end position="78"/>
    </location>
</feature>
<protein>
    <submittedName>
        <fullName evidence="2">Uncharacterized protein</fullName>
    </submittedName>
</protein>
<sequence>MKGHHLRTHTTASPSRRQLSRPPSRQSPAVTSSSRSPFSRARFSLRAVSLPSERARPSRVAADATKPGPPPSVELVAGHGIKLPFFSSPYAREG</sequence>
<dbReference type="Proteomes" id="UP000291084">
    <property type="component" value="Chromosome 4"/>
</dbReference>
<feature type="compositionally biased region" description="Low complexity" evidence="1">
    <location>
        <begin position="13"/>
        <end position="47"/>
    </location>
</feature>
<dbReference type="EMBL" id="AP015037">
    <property type="protein sequence ID" value="BAT83155.1"/>
    <property type="molecule type" value="Genomic_DNA"/>
</dbReference>
<evidence type="ECO:0000313" key="2">
    <source>
        <dbReference type="EMBL" id="BAT83155.1"/>
    </source>
</evidence>